<evidence type="ECO:0000259" key="4">
    <source>
        <dbReference type="PROSITE" id="PS50110"/>
    </source>
</evidence>
<evidence type="ECO:0000256" key="3">
    <source>
        <dbReference type="PROSITE-ProRule" id="PRU00169"/>
    </source>
</evidence>
<dbReference type="Pfam" id="PF00072">
    <property type="entry name" value="Response_reg"/>
    <property type="match status" value="2"/>
</dbReference>
<dbReference type="AlphaFoldDB" id="A0A2M9G2Y1"/>
<dbReference type="InterPro" id="IPR001789">
    <property type="entry name" value="Sig_transdc_resp-reg_receiver"/>
</dbReference>
<dbReference type="GO" id="GO:0000160">
    <property type="term" value="P:phosphorelay signal transduction system"/>
    <property type="evidence" value="ECO:0007669"/>
    <property type="project" value="InterPro"/>
</dbReference>
<dbReference type="PANTHER" id="PTHR45138">
    <property type="entry name" value="REGULATORY COMPONENTS OF SENSORY TRANSDUCTION SYSTEM"/>
    <property type="match status" value="1"/>
</dbReference>
<dbReference type="FunFam" id="3.40.50.2300:FF:000574">
    <property type="entry name" value="Response regulator PleD"/>
    <property type="match status" value="1"/>
</dbReference>
<evidence type="ECO:0000256" key="2">
    <source>
        <dbReference type="ARBA" id="ARBA00034247"/>
    </source>
</evidence>
<keyword evidence="3" id="KW-0597">Phosphoprotein</keyword>
<evidence type="ECO:0000313" key="6">
    <source>
        <dbReference type="EMBL" id="PJK30065.1"/>
    </source>
</evidence>
<dbReference type="SUPFAM" id="SSF52172">
    <property type="entry name" value="CheY-like"/>
    <property type="match status" value="2"/>
</dbReference>
<evidence type="ECO:0000259" key="5">
    <source>
        <dbReference type="PROSITE" id="PS50887"/>
    </source>
</evidence>
<reference evidence="6 7" key="1">
    <citation type="submission" date="2017-11" db="EMBL/GenBank/DDBJ databases">
        <title>Draft genome sequence of Rhizobiales bacterium SY3-13.</title>
        <authorList>
            <person name="Sun C."/>
        </authorList>
    </citation>
    <scope>NUCLEOTIDE SEQUENCE [LARGE SCALE GENOMIC DNA]</scope>
    <source>
        <strain evidence="6 7">SY3-13</strain>
    </source>
</reference>
<dbReference type="PANTHER" id="PTHR45138:SF9">
    <property type="entry name" value="DIGUANYLATE CYCLASE DGCM-RELATED"/>
    <property type="match status" value="1"/>
</dbReference>
<feature type="domain" description="Response regulatory" evidence="4">
    <location>
        <begin position="154"/>
        <end position="269"/>
    </location>
</feature>
<dbReference type="EC" id="2.7.7.65" evidence="1"/>
<comment type="caution">
    <text evidence="3">Lacks conserved residue(s) required for the propagation of feature annotation.</text>
</comment>
<dbReference type="SUPFAM" id="SSF55073">
    <property type="entry name" value="Nucleotide cyclase"/>
    <property type="match status" value="1"/>
</dbReference>
<feature type="modified residue" description="4-aspartylphosphate" evidence="3">
    <location>
        <position position="53"/>
    </location>
</feature>
<dbReference type="Gene3D" id="3.30.70.270">
    <property type="match status" value="1"/>
</dbReference>
<dbReference type="NCBIfam" id="TIGR00254">
    <property type="entry name" value="GGDEF"/>
    <property type="match status" value="1"/>
</dbReference>
<dbReference type="FunFam" id="3.30.70.270:FF:000001">
    <property type="entry name" value="Diguanylate cyclase domain protein"/>
    <property type="match status" value="1"/>
</dbReference>
<dbReference type="EMBL" id="PHIG01000031">
    <property type="protein sequence ID" value="PJK30065.1"/>
    <property type="molecule type" value="Genomic_DNA"/>
</dbReference>
<dbReference type="OrthoDB" id="9812260at2"/>
<dbReference type="PROSITE" id="PS50110">
    <property type="entry name" value="RESPONSE_REGULATORY"/>
    <property type="match status" value="2"/>
</dbReference>
<sequence length="453" mass="50539">MSARVLVVDDVAPNIRILEAKLSSEYYNVLTAMNGPEALESVERDNPDIILLDVMMPEMDGFEVCRRLKANPDVSHIPVVMVTALSDVSDRVQGLEAGADDFLTKPVNDLALFSRVRSLVRLKMTMDELKLRRQTGERFGQRQTEAEMEVDGAQVLVIDDNASDARLIGRHMGERFHMTYEADPEKAMALANSNPPELIILSLDHRGADPLRLTAGIRNQPNSRQTPILLVGEESDVQRVAKALELGVNDYILRPIDANELLARAKTQIRRKRYQDMLRQNVEDSIALAMTDPLTGLHNRRYFDQHLDTALERQRAAAKPFSLIMLDIDHFKHINDTHGHPAGDRILEEFARRLERDIRGFDLAARYGGEEFVVMLPDADAPLAEKVAERLRGNVEAVPFETGEAVGKVEITCSIGVTTVCEGDDRTSVLKRADECLYKAKAGGRNRVVVAAA</sequence>
<evidence type="ECO:0000313" key="7">
    <source>
        <dbReference type="Proteomes" id="UP000229498"/>
    </source>
</evidence>
<dbReference type="SMART" id="SM00448">
    <property type="entry name" value="REC"/>
    <property type="match status" value="2"/>
</dbReference>
<evidence type="ECO:0000256" key="1">
    <source>
        <dbReference type="ARBA" id="ARBA00012528"/>
    </source>
</evidence>
<dbReference type="GO" id="GO:0005886">
    <property type="term" value="C:plasma membrane"/>
    <property type="evidence" value="ECO:0007669"/>
    <property type="project" value="TreeGrafter"/>
</dbReference>
<dbReference type="RefSeq" id="WP_109793338.1">
    <property type="nucleotide sequence ID" value="NZ_PHIG01000031.1"/>
</dbReference>
<dbReference type="GO" id="GO:1902201">
    <property type="term" value="P:negative regulation of bacterial-type flagellum-dependent cell motility"/>
    <property type="evidence" value="ECO:0007669"/>
    <property type="project" value="TreeGrafter"/>
</dbReference>
<feature type="domain" description="GGDEF" evidence="5">
    <location>
        <begin position="319"/>
        <end position="453"/>
    </location>
</feature>
<dbReference type="GO" id="GO:0052621">
    <property type="term" value="F:diguanylate cyclase activity"/>
    <property type="evidence" value="ECO:0007669"/>
    <property type="project" value="UniProtKB-EC"/>
</dbReference>
<feature type="domain" description="Response regulatory" evidence="4">
    <location>
        <begin position="4"/>
        <end position="120"/>
    </location>
</feature>
<dbReference type="Pfam" id="PF00990">
    <property type="entry name" value="GGDEF"/>
    <property type="match status" value="1"/>
</dbReference>
<organism evidence="6 7">
    <name type="scientific">Minwuia thermotolerans</name>
    <dbReference type="NCBI Taxonomy" id="2056226"/>
    <lineage>
        <taxon>Bacteria</taxon>
        <taxon>Pseudomonadati</taxon>
        <taxon>Pseudomonadota</taxon>
        <taxon>Alphaproteobacteria</taxon>
        <taxon>Minwuiales</taxon>
        <taxon>Minwuiaceae</taxon>
        <taxon>Minwuia</taxon>
    </lineage>
</organism>
<dbReference type="GO" id="GO:0043709">
    <property type="term" value="P:cell adhesion involved in single-species biofilm formation"/>
    <property type="evidence" value="ECO:0007669"/>
    <property type="project" value="TreeGrafter"/>
</dbReference>
<comment type="caution">
    <text evidence="6">The sequence shown here is derived from an EMBL/GenBank/DDBJ whole genome shotgun (WGS) entry which is preliminary data.</text>
</comment>
<proteinExistence type="predicted"/>
<protein>
    <recommendedName>
        <fullName evidence="1">diguanylate cyclase</fullName>
        <ecNumber evidence="1">2.7.7.65</ecNumber>
    </recommendedName>
</protein>
<gene>
    <name evidence="6" type="ORF">CVT23_09905</name>
</gene>
<dbReference type="InterPro" id="IPR029787">
    <property type="entry name" value="Nucleotide_cyclase"/>
</dbReference>
<dbReference type="SMART" id="SM00267">
    <property type="entry name" value="GGDEF"/>
    <property type="match status" value="1"/>
</dbReference>
<keyword evidence="7" id="KW-1185">Reference proteome</keyword>
<dbReference type="InterPro" id="IPR000160">
    <property type="entry name" value="GGDEF_dom"/>
</dbReference>
<dbReference type="Gene3D" id="3.40.50.2300">
    <property type="match status" value="2"/>
</dbReference>
<dbReference type="InterPro" id="IPR050469">
    <property type="entry name" value="Diguanylate_Cyclase"/>
</dbReference>
<dbReference type="PROSITE" id="PS50887">
    <property type="entry name" value="GGDEF"/>
    <property type="match status" value="1"/>
</dbReference>
<dbReference type="NCBIfam" id="NF007135">
    <property type="entry name" value="PRK09581.1"/>
    <property type="match status" value="1"/>
</dbReference>
<accession>A0A2M9G2Y1</accession>
<name>A0A2M9G2Y1_9PROT</name>
<dbReference type="InterPro" id="IPR043128">
    <property type="entry name" value="Rev_trsase/Diguanyl_cyclase"/>
</dbReference>
<dbReference type="InterPro" id="IPR011006">
    <property type="entry name" value="CheY-like_superfamily"/>
</dbReference>
<comment type="catalytic activity">
    <reaction evidence="2">
        <text>2 GTP = 3',3'-c-di-GMP + 2 diphosphate</text>
        <dbReference type="Rhea" id="RHEA:24898"/>
        <dbReference type="ChEBI" id="CHEBI:33019"/>
        <dbReference type="ChEBI" id="CHEBI:37565"/>
        <dbReference type="ChEBI" id="CHEBI:58805"/>
        <dbReference type="EC" id="2.7.7.65"/>
    </reaction>
</comment>
<dbReference type="CDD" id="cd01949">
    <property type="entry name" value="GGDEF"/>
    <property type="match status" value="1"/>
</dbReference>
<dbReference type="CDD" id="cd17538">
    <property type="entry name" value="REC_D1_PleD-like"/>
    <property type="match status" value="1"/>
</dbReference>
<dbReference type="Proteomes" id="UP000229498">
    <property type="component" value="Unassembled WGS sequence"/>
</dbReference>